<protein>
    <recommendedName>
        <fullName evidence="7">Peptide methionine sulfoxide reductase MsrA</fullName>
        <shortName evidence="7">Protein-methionine-S-oxide reductase</shortName>
        <ecNumber evidence="7">1.8.4.11</ecNumber>
    </recommendedName>
    <alternativeName>
        <fullName evidence="7">Peptide-methionine (S)-S-oxide reductase</fullName>
        <shortName evidence="7">Peptide Met(O) reductase</shortName>
    </alternativeName>
</protein>
<feature type="active site" evidence="7">
    <location>
        <position position="135"/>
    </location>
</feature>
<dbReference type="PROSITE" id="PS51790">
    <property type="entry name" value="MSRB"/>
    <property type="match status" value="1"/>
</dbReference>
<comment type="catalytic activity">
    <reaction evidence="5">
        <text>L-methionyl-[protein] + [thioredoxin]-disulfide + H2O = L-methionyl-(R)-S-oxide-[protein] + [thioredoxin]-dithiol</text>
        <dbReference type="Rhea" id="RHEA:24164"/>
        <dbReference type="Rhea" id="RHEA-COMP:10698"/>
        <dbReference type="Rhea" id="RHEA-COMP:10700"/>
        <dbReference type="Rhea" id="RHEA-COMP:12313"/>
        <dbReference type="Rhea" id="RHEA-COMP:12314"/>
        <dbReference type="ChEBI" id="CHEBI:15377"/>
        <dbReference type="ChEBI" id="CHEBI:16044"/>
        <dbReference type="ChEBI" id="CHEBI:29950"/>
        <dbReference type="ChEBI" id="CHEBI:45764"/>
        <dbReference type="ChEBI" id="CHEBI:50058"/>
        <dbReference type="EC" id="1.8.4.12"/>
    </reaction>
</comment>
<reference evidence="9 10" key="1">
    <citation type="submission" date="2007-08" db="EMBL/GenBank/DDBJ databases">
        <title>Complete sequence of Shewanella sediminis HAW-EB3.</title>
        <authorList>
            <consortium name="US DOE Joint Genome Institute"/>
            <person name="Copeland A."/>
            <person name="Lucas S."/>
            <person name="Lapidus A."/>
            <person name="Barry K."/>
            <person name="Glavina del Rio T."/>
            <person name="Dalin E."/>
            <person name="Tice H."/>
            <person name="Pitluck S."/>
            <person name="Chertkov O."/>
            <person name="Brettin T."/>
            <person name="Bruce D."/>
            <person name="Detter J.C."/>
            <person name="Han C."/>
            <person name="Schmutz J."/>
            <person name="Larimer F."/>
            <person name="Land M."/>
            <person name="Hauser L."/>
            <person name="Kyrpides N."/>
            <person name="Kim E."/>
            <person name="Zhao J.-S."/>
            <person name="Richardson P."/>
        </authorList>
    </citation>
    <scope>NUCLEOTIDE SEQUENCE [LARGE SCALE GENOMIC DNA]</scope>
    <source>
        <strain evidence="9 10">HAW-EB3</strain>
    </source>
</reference>
<evidence type="ECO:0000256" key="5">
    <source>
        <dbReference type="ARBA" id="ARBA00048488"/>
    </source>
</evidence>
<evidence type="ECO:0000256" key="3">
    <source>
        <dbReference type="ARBA" id="ARBA00024679"/>
    </source>
</evidence>
<evidence type="ECO:0000256" key="6">
    <source>
        <dbReference type="ARBA" id="ARBA00048782"/>
    </source>
</evidence>
<evidence type="ECO:0000313" key="10">
    <source>
        <dbReference type="Proteomes" id="UP000002015"/>
    </source>
</evidence>
<comment type="function">
    <text evidence="3 7">Has an important function as a repair enzyme for proteins that have been inactivated by oxidation. Catalyzes the reversible oxidation-reduction of methionine sulfoxide in proteins to methionine.</text>
</comment>
<dbReference type="Proteomes" id="UP000002015">
    <property type="component" value="Chromosome"/>
</dbReference>
<dbReference type="SUPFAM" id="SSF51316">
    <property type="entry name" value="Mss4-like"/>
    <property type="match status" value="1"/>
</dbReference>
<sequence>MSKLTEFERFVIEDRGTERPFSGEYHLHDAKGVYLCKRCDAPLYLSESKFNAHCGWPAFDDEVKGAVQRVVDSDGIRVEIICAACGGHLGHVFEGEYLTDKNVRHCVNSVSLRFKSSDEINLKSETSLATFGGGCFWCIEAIYSELNGVKDVVSGYSGGDAEMANYKDVCSASTGHAEVVQIKFEPETISFDELLEVFWMSHDPTTLNQQGNDVGPQYRSVIFAHDAQQVDSANRMIERLTEAKVWDRPIVTEVTAFKSFNPAENYHKDYFELNGEQPYCQMVIKPKLEKFRLAFADKLKK</sequence>
<name>A8FWM0_SHESH</name>
<dbReference type="HOGENOM" id="CLU_031040_7_1_6"/>
<dbReference type="InterPro" id="IPR002579">
    <property type="entry name" value="Met_Sox_Rdtase_MsrB_dom"/>
</dbReference>
<evidence type="ECO:0000256" key="4">
    <source>
        <dbReference type="ARBA" id="ARBA00047806"/>
    </source>
</evidence>
<dbReference type="NCBIfam" id="NF004036">
    <property type="entry name" value="PRK05508.1"/>
    <property type="match status" value="1"/>
</dbReference>
<dbReference type="Pfam" id="PF01625">
    <property type="entry name" value="PMSR"/>
    <property type="match status" value="1"/>
</dbReference>
<accession>A8FWM0</accession>
<comment type="catalytic activity">
    <reaction evidence="6 7">
        <text>[thioredoxin]-disulfide + L-methionine + H2O = L-methionine (S)-S-oxide + [thioredoxin]-dithiol</text>
        <dbReference type="Rhea" id="RHEA:19993"/>
        <dbReference type="Rhea" id="RHEA-COMP:10698"/>
        <dbReference type="Rhea" id="RHEA-COMP:10700"/>
        <dbReference type="ChEBI" id="CHEBI:15377"/>
        <dbReference type="ChEBI" id="CHEBI:29950"/>
        <dbReference type="ChEBI" id="CHEBI:50058"/>
        <dbReference type="ChEBI" id="CHEBI:57844"/>
        <dbReference type="ChEBI" id="CHEBI:58772"/>
        <dbReference type="EC" id="1.8.4.11"/>
    </reaction>
</comment>
<dbReference type="EMBL" id="CP000821">
    <property type="protein sequence ID" value="ABV37243.1"/>
    <property type="molecule type" value="Genomic_DNA"/>
</dbReference>
<dbReference type="SUPFAM" id="SSF55068">
    <property type="entry name" value="Peptide methionine sulfoxide reductase"/>
    <property type="match status" value="1"/>
</dbReference>
<gene>
    <name evidence="7" type="primary">msrA</name>
    <name evidence="9" type="ordered locus">Ssed_2636</name>
</gene>
<proteinExistence type="inferred from homology"/>
<dbReference type="NCBIfam" id="NF004042">
    <property type="entry name" value="PRK05550.1"/>
    <property type="match status" value="1"/>
</dbReference>
<dbReference type="InterPro" id="IPR036509">
    <property type="entry name" value="Met_Sox_Rdtase_MsrA_sf"/>
</dbReference>
<keyword evidence="1 7" id="KW-0560">Oxidoreductase</keyword>
<dbReference type="Pfam" id="PF01641">
    <property type="entry name" value="SelR"/>
    <property type="match status" value="1"/>
</dbReference>
<dbReference type="InterPro" id="IPR011057">
    <property type="entry name" value="Mss4-like_sf"/>
</dbReference>
<keyword evidence="10" id="KW-1185">Reference proteome</keyword>
<dbReference type="Gene3D" id="3.30.1060.10">
    <property type="entry name" value="Peptide methionine sulphoxide reductase MsrA"/>
    <property type="match status" value="1"/>
</dbReference>
<dbReference type="GO" id="GO:0033743">
    <property type="term" value="F:peptide-methionine (R)-S-oxide reductase activity"/>
    <property type="evidence" value="ECO:0007669"/>
    <property type="project" value="UniProtKB-EC"/>
</dbReference>
<evidence type="ECO:0000259" key="8">
    <source>
        <dbReference type="PROSITE" id="PS51790"/>
    </source>
</evidence>
<keyword evidence="2" id="KW-0511">Multifunctional enzyme</keyword>
<dbReference type="GO" id="GO:0033744">
    <property type="term" value="F:L-methionine:thioredoxin-disulfide S-oxidoreductase activity"/>
    <property type="evidence" value="ECO:0007669"/>
    <property type="project" value="RHEA"/>
</dbReference>
<dbReference type="HAMAP" id="MF_01401">
    <property type="entry name" value="MsrA"/>
    <property type="match status" value="1"/>
</dbReference>
<dbReference type="eggNOG" id="COG0225">
    <property type="taxonomic scope" value="Bacteria"/>
</dbReference>
<dbReference type="AlphaFoldDB" id="A8FWM0"/>
<comment type="similarity">
    <text evidence="7">Belongs to the MsrA Met sulfoxide reductase family.</text>
</comment>
<dbReference type="PANTHER" id="PTHR43774">
    <property type="entry name" value="PEPTIDE METHIONINE SULFOXIDE REDUCTASE"/>
    <property type="match status" value="1"/>
</dbReference>
<evidence type="ECO:0000256" key="1">
    <source>
        <dbReference type="ARBA" id="ARBA00023002"/>
    </source>
</evidence>
<dbReference type="PANTHER" id="PTHR43774:SF1">
    <property type="entry name" value="PEPTIDE METHIONINE SULFOXIDE REDUCTASE MSRA 2"/>
    <property type="match status" value="1"/>
</dbReference>
<dbReference type="NCBIfam" id="TIGR00401">
    <property type="entry name" value="msrA"/>
    <property type="match status" value="1"/>
</dbReference>
<evidence type="ECO:0000313" key="9">
    <source>
        <dbReference type="EMBL" id="ABV37243.1"/>
    </source>
</evidence>
<dbReference type="OrthoDB" id="4174719at2"/>
<dbReference type="Gene3D" id="2.170.150.20">
    <property type="entry name" value="Peptide methionine sulfoxide reductase"/>
    <property type="match status" value="1"/>
</dbReference>
<dbReference type="InterPro" id="IPR002569">
    <property type="entry name" value="Met_Sox_Rdtase_MsrA_dom"/>
</dbReference>
<dbReference type="GO" id="GO:0008113">
    <property type="term" value="F:peptide-methionine (S)-S-oxide reductase activity"/>
    <property type="evidence" value="ECO:0007669"/>
    <property type="project" value="UniProtKB-UniRule"/>
</dbReference>
<evidence type="ECO:0000256" key="2">
    <source>
        <dbReference type="ARBA" id="ARBA00023268"/>
    </source>
</evidence>
<evidence type="ECO:0000256" key="7">
    <source>
        <dbReference type="HAMAP-Rule" id="MF_01401"/>
    </source>
</evidence>
<feature type="domain" description="MsrB" evidence="8">
    <location>
        <begin position="1"/>
        <end position="117"/>
    </location>
</feature>
<dbReference type="EC" id="1.8.4.11" evidence="7"/>
<dbReference type="RefSeq" id="WP_012142974.1">
    <property type="nucleotide sequence ID" value="NC_009831.1"/>
</dbReference>
<comment type="catalytic activity">
    <reaction evidence="4 7">
        <text>L-methionyl-[protein] + [thioredoxin]-disulfide + H2O = L-methionyl-(S)-S-oxide-[protein] + [thioredoxin]-dithiol</text>
        <dbReference type="Rhea" id="RHEA:14217"/>
        <dbReference type="Rhea" id="RHEA-COMP:10698"/>
        <dbReference type="Rhea" id="RHEA-COMP:10700"/>
        <dbReference type="Rhea" id="RHEA-COMP:12313"/>
        <dbReference type="Rhea" id="RHEA-COMP:12315"/>
        <dbReference type="ChEBI" id="CHEBI:15377"/>
        <dbReference type="ChEBI" id="CHEBI:16044"/>
        <dbReference type="ChEBI" id="CHEBI:29950"/>
        <dbReference type="ChEBI" id="CHEBI:44120"/>
        <dbReference type="ChEBI" id="CHEBI:50058"/>
        <dbReference type="EC" id="1.8.4.11"/>
    </reaction>
</comment>
<dbReference type="eggNOG" id="COG0229">
    <property type="taxonomic scope" value="Bacteria"/>
</dbReference>
<organism evidence="9 10">
    <name type="scientific">Shewanella sediminis (strain HAW-EB3)</name>
    <dbReference type="NCBI Taxonomy" id="425104"/>
    <lineage>
        <taxon>Bacteria</taxon>
        <taxon>Pseudomonadati</taxon>
        <taxon>Pseudomonadota</taxon>
        <taxon>Gammaproteobacteria</taxon>
        <taxon>Alteromonadales</taxon>
        <taxon>Shewanellaceae</taxon>
        <taxon>Shewanella</taxon>
    </lineage>
</organism>
<dbReference type="KEGG" id="sse:Ssed_2636"/>
<dbReference type="STRING" id="425104.Ssed_2636"/>